<dbReference type="SUPFAM" id="SSF57501">
    <property type="entry name" value="Cystine-knot cytokines"/>
    <property type="match status" value="1"/>
</dbReference>
<dbReference type="InterPro" id="IPR010345">
    <property type="entry name" value="IL-17_fam"/>
</dbReference>
<comment type="caution">
    <text evidence="6">The sequence shown here is derived from an EMBL/GenBank/DDBJ whole genome shotgun (WGS) entry which is preliminary data.</text>
</comment>
<dbReference type="Proteomes" id="UP001230051">
    <property type="component" value="Unassembled WGS sequence"/>
</dbReference>
<evidence type="ECO:0000256" key="2">
    <source>
        <dbReference type="ARBA" id="ARBA00007236"/>
    </source>
</evidence>
<accession>A0AAD8G1W2</accession>
<evidence type="ECO:0000256" key="1">
    <source>
        <dbReference type="ARBA" id="ARBA00004613"/>
    </source>
</evidence>
<sequence length="150" mass="17091">FIFFQTIQIYCFTMLILSECKSIPQSSKFTGDPEGFNYQLINILENKLPLNERSLAPWTYENNVDLNRIPQVIQQAKCITSHHCVIRNGDQEALIHSLESIPVSILIPVLRKNQLSEYNLELETMQVACICATSRNSDPKKLADIMNCTA</sequence>
<evidence type="ECO:0000256" key="4">
    <source>
        <dbReference type="ARBA" id="ARBA00022729"/>
    </source>
</evidence>
<evidence type="ECO:0000313" key="7">
    <source>
        <dbReference type="Proteomes" id="UP001230051"/>
    </source>
</evidence>
<dbReference type="EMBL" id="JAGXEW010000021">
    <property type="protein sequence ID" value="KAK1159992.1"/>
    <property type="molecule type" value="Genomic_DNA"/>
</dbReference>
<dbReference type="AlphaFoldDB" id="A0AAD8G1W2"/>
<evidence type="ECO:0000313" key="6">
    <source>
        <dbReference type="EMBL" id="KAK1159992.1"/>
    </source>
</evidence>
<evidence type="ECO:0000313" key="5">
    <source>
        <dbReference type="EMBL" id="KAK1156575.1"/>
    </source>
</evidence>
<comment type="subcellular location">
    <subcellularLocation>
        <location evidence="1">Secreted</location>
    </subcellularLocation>
</comment>
<feature type="non-terminal residue" evidence="6">
    <location>
        <position position="150"/>
    </location>
</feature>
<keyword evidence="4" id="KW-0732">Signal</keyword>
<dbReference type="GO" id="GO:0005125">
    <property type="term" value="F:cytokine activity"/>
    <property type="evidence" value="ECO:0007669"/>
    <property type="project" value="InterPro"/>
</dbReference>
<keyword evidence="3" id="KW-0964">Secreted</keyword>
<keyword evidence="7" id="KW-1185">Reference proteome</keyword>
<dbReference type="Gene3D" id="2.10.90.10">
    <property type="entry name" value="Cystine-knot cytokines"/>
    <property type="match status" value="1"/>
</dbReference>
<protein>
    <submittedName>
        <fullName evidence="6">Interleukin-17A-like</fullName>
    </submittedName>
</protein>
<organism evidence="6 7">
    <name type="scientific">Acipenser oxyrinchus oxyrinchus</name>
    <dbReference type="NCBI Taxonomy" id="40147"/>
    <lineage>
        <taxon>Eukaryota</taxon>
        <taxon>Metazoa</taxon>
        <taxon>Chordata</taxon>
        <taxon>Craniata</taxon>
        <taxon>Vertebrata</taxon>
        <taxon>Euteleostomi</taxon>
        <taxon>Actinopterygii</taxon>
        <taxon>Chondrostei</taxon>
        <taxon>Acipenseriformes</taxon>
        <taxon>Acipenseridae</taxon>
        <taxon>Acipenser</taxon>
    </lineage>
</organism>
<name>A0AAD8G1W2_ACIOX</name>
<comment type="similarity">
    <text evidence="2">Belongs to the IL-17 family.</text>
</comment>
<reference evidence="6" key="1">
    <citation type="submission" date="2022-02" db="EMBL/GenBank/DDBJ databases">
        <title>Atlantic sturgeon de novo genome assembly.</title>
        <authorList>
            <person name="Stock M."/>
            <person name="Klopp C."/>
            <person name="Guiguen Y."/>
            <person name="Cabau C."/>
            <person name="Parinello H."/>
            <person name="Santidrian Yebra-Pimentel E."/>
            <person name="Kuhl H."/>
            <person name="Dirks R.P."/>
            <person name="Guessner J."/>
            <person name="Wuertz S."/>
            <person name="Du K."/>
            <person name="Schartl M."/>
        </authorList>
    </citation>
    <scope>NUCLEOTIDE SEQUENCE</scope>
    <source>
        <strain evidence="6">STURGEONOMICS-FGT-2020</strain>
        <tissue evidence="6">Whole blood</tissue>
    </source>
</reference>
<dbReference type="EMBL" id="JAGXEW010000027">
    <property type="protein sequence ID" value="KAK1156575.1"/>
    <property type="molecule type" value="Genomic_DNA"/>
</dbReference>
<dbReference type="InterPro" id="IPR029034">
    <property type="entry name" value="Cystine-knot_cytokine"/>
</dbReference>
<gene>
    <name evidence="6" type="ORF">AOXY_G21480</name>
    <name evidence="5" type="ORF">AOXY_G25567</name>
</gene>
<dbReference type="Pfam" id="PF06083">
    <property type="entry name" value="IL17"/>
    <property type="match status" value="1"/>
</dbReference>
<proteinExistence type="inferred from homology"/>
<evidence type="ECO:0000256" key="3">
    <source>
        <dbReference type="ARBA" id="ARBA00022525"/>
    </source>
</evidence>
<dbReference type="GO" id="GO:0005576">
    <property type="term" value="C:extracellular region"/>
    <property type="evidence" value="ECO:0007669"/>
    <property type="project" value="UniProtKB-SubCell"/>
</dbReference>